<reference evidence="3" key="1">
    <citation type="journal article" date="2019" name="Int. J. Syst. Evol. Microbiol.">
        <title>The Global Catalogue of Microorganisms (GCM) 10K type strain sequencing project: providing services to taxonomists for standard genome sequencing and annotation.</title>
        <authorList>
            <consortium name="The Broad Institute Genomics Platform"/>
            <consortium name="The Broad Institute Genome Sequencing Center for Infectious Disease"/>
            <person name="Wu L."/>
            <person name="Ma J."/>
        </authorList>
    </citation>
    <scope>NUCLEOTIDE SEQUENCE [LARGE SCALE GENOMIC DNA]</scope>
    <source>
        <strain evidence="3">JCM 17695</strain>
    </source>
</reference>
<feature type="domain" description="Peptidase S33 tripeptidyl aminopeptidase-like C-terminal" evidence="1">
    <location>
        <begin position="32"/>
        <end position="116"/>
    </location>
</feature>
<comment type="caution">
    <text evidence="2">The sequence shown here is derived from an EMBL/GenBank/DDBJ whole genome shotgun (WGS) entry which is preliminary data.</text>
</comment>
<evidence type="ECO:0000313" key="2">
    <source>
        <dbReference type="EMBL" id="MFC7617333.1"/>
    </source>
</evidence>
<accession>A0ABW2TVS9</accession>
<dbReference type="Gene3D" id="3.40.50.1820">
    <property type="entry name" value="alpha/beta hydrolase"/>
    <property type="match status" value="1"/>
</dbReference>
<keyword evidence="2" id="KW-0378">Hydrolase</keyword>
<dbReference type="Pfam" id="PF08386">
    <property type="entry name" value="Abhydrolase_4"/>
    <property type="match status" value="1"/>
</dbReference>
<evidence type="ECO:0000259" key="1">
    <source>
        <dbReference type="Pfam" id="PF08386"/>
    </source>
</evidence>
<dbReference type="Proteomes" id="UP001596512">
    <property type="component" value="Unassembled WGS sequence"/>
</dbReference>
<dbReference type="EMBL" id="JBHTEY010000004">
    <property type="protein sequence ID" value="MFC7617333.1"/>
    <property type="molecule type" value="Genomic_DNA"/>
</dbReference>
<proteinExistence type="predicted"/>
<dbReference type="GO" id="GO:0016787">
    <property type="term" value="F:hydrolase activity"/>
    <property type="evidence" value="ECO:0007669"/>
    <property type="project" value="UniProtKB-KW"/>
</dbReference>
<gene>
    <name evidence="2" type="ORF">ACFQV2_31830</name>
</gene>
<dbReference type="InterPro" id="IPR029058">
    <property type="entry name" value="AB_hydrolase_fold"/>
</dbReference>
<sequence length="122" mass="12945">MDRRHPTDLAAYEEMAEALRRASRLGSADGWLPCAFLPTSPVEPHVVRAEGAPPILLVGSTVDAATPYRWAQALATSMPSAVLLTNEDVGHAVYGGDVPCVNAAVTRYLVDLTPPAPRCPPV</sequence>
<protein>
    <submittedName>
        <fullName evidence="2">Alpha/beta hydrolase</fullName>
    </submittedName>
</protein>
<dbReference type="SUPFAM" id="SSF53474">
    <property type="entry name" value="alpha/beta-Hydrolases"/>
    <property type="match status" value="1"/>
</dbReference>
<organism evidence="2 3">
    <name type="scientific">Actinokineospora soli</name>
    <dbReference type="NCBI Taxonomy" id="1048753"/>
    <lineage>
        <taxon>Bacteria</taxon>
        <taxon>Bacillati</taxon>
        <taxon>Actinomycetota</taxon>
        <taxon>Actinomycetes</taxon>
        <taxon>Pseudonocardiales</taxon>
        <taxon>Pseudonocardiaceae</taxon>
        <taxon>Actinokineospora</taxon>
    </lineage>
</organism>
<name>A0ABW2TVS9_9PSEU</name>
<dbReference type="InterPro" id="IPR013595">
    <property type="entry name" value="Pept_S33_TAP-like_C"/>
</dbReference>
<evidence type="ECO:0000313" key="3">
    <source>
        <dbReference type="Proteomes" id="UP001596512"/>
    </source>
</evidence>
<keyword evidence="3" id="KW-1185">Reference proteome</keyword>